<dbReference type="AlphaFoldDB" id="A0A511ZAX0"/>
<proteinExistence type="predicted"/>
<gene>
    <name evidence="2" type="ORF">SLU01_29040</name>
</gene>
<feature type="region of interest" description="Disordered" evidence="1">
    <location>
        <begin position="32"/>
        <end position="52"/>
    </location>
</feature>
<organism evidence="2 3">
    <name type="scientific">Sporosarcina luteola</name>
    <dbReference type="NCBI Taxonomy" id="582850"/>
    <lineage>
        <taxon>Bacteria</taxon>
        <taxon>Bacillati</taxon>
        <taxon>Bacillota</taxon>
        <taxon>Bacilli</taxon>
        <taxon>Bacillales</taxon>
        <taxon>Caryophanaceae</taxon>
        <taxon>Sporosarcina</taxon>
    </lineage>
</organism>
<dbReference type="EMBL" id="BJYL01000040">
    <property type="protein sequence ID" value="GEN84592.1"/>
    <property type="molecule type" value="Genomic_DNA"/>
</dbReference>
<comment type="caution">
    <text evidence="2">The sequence shown here is derived from an EMBL/GenBank/DDBJ whole genome shotgun (WGS) entry which is preliminary data.</text>
</comment>
<reference evidence="2 3" key="1">
    <citation type="submission" date="2019-07" db="EMBL/GenBank/DDBJ databases">
        <title>Whole genome shotgun sequence of Sporosarcina luteola NBRC 105378.</title>
        <authorList>
            <person name="Hosoyama A."/>
            <person name="Uohara A."/>
            <person name="Ohji S."/>
            <person name="Ichikawa N."/>
        </authorList>
    </citation>
    <scope>NUCLEOTIDE SEQUENCE [LARGE SCALE GENOMIC DNA]</scope>
    <source>
        <strain evidence="2 3">NBRC 105378</strain>
    </source>
</reference>
<sequence>MKKCKIDIFHVKVVYKPIVNVDKVHQVHQVHGEQREQLGQQENEVPKVFGAQ</sequence>
<protein>
    <submittedName>
        <fullName evidence="2">Uncharacterized protein</fullName>
    </submittedName>
</protein>
<evidence type="ECO:0000313" key="3">
    <source>
        <dbReference type="Proteomes" id="UP000321901"/>
    </source>
</evidence>
<keyword evidence="3" id="KW-1185">Reference proteome</keyword>
<accession>A0A511ZAX0</accession>
<evidence type="ECO:0000313" key="2">
    <source>
        <dbReference type="EMBL" id="GEN84592.1"/>
    </source>
</evidence>
<name>A0A511ZAX0_9BACL</name>
<evidence type="ECO:0000256" key="1">
    <source>
        <dbReference type="SAM" id="MobiDB-lite"/>
    </source>
</evidence>
<dbReference type="Proteomes" id="UP000321901">
    <property type="component" value="Unassembled WGS sequence"/>
</dbReference>